<sequence>MSAPFFKGMIQGDHMEAAASSVMGDALTIEGRPYPHYCAHRTRYRHANDIQLFMERSISLVGTFAACEL</sequence>
<proteinExistence type="predicted"/>
<name>A0ABT3WP57_9PROT</name>
<keyword evidence="2" id="KW-1185">Reference proteome</keyword>
<gene>
    <name evidence="1" type="ORF">NQF89_05650</name>
</gene>
<evidence type="ECO:0000313" key="1">
    <source>
        <dbReference type="EMBL" id="MCX5619905.1"/>
    </source>
</evidence>
<reference evidence="1 2" key="1">
    <citation type="submission" date="2022-07" db="EMBL/GenBank/DDBJ databases">
        <title>Bombella genomes.</title>
        <authorList>
            <person name="Harer L."/>
            <person name="Styblova S."/>
            <person name="Ehrmann M."/>
        </authorList>
    </citation>
    <scope>NUCLEOTIDE SEQUENCE [LARGE SCALE GENOMIC DNA]</scope>
    <source>
        <strain evidence="1 2">TMW 2.2556</strain>
    </source>
</reference>
<accession>A0ABT3WP57</accession>
<organism evidence="1 2">
    <name type="scientific">Bombella pollinis</name>
    <dbReference type="NCBI Taxonomy" id="2967337"/>
    <lineage>
        <taxon>Bacteria</taxon>
        <taxon>Pseudomonadati</taxon>
        <taxon>Pseudomonadota</taxon>
        <taxon>Alphaproteobacteria</taxon>
        <taxon>Acetobacterales</taxon>
        <taxon>Acetobacteraceae</taxon>
        <taxon>Bombella</taxon>
    </lineage>
</organism>
<evidence type="ECO:0000313" key="2">
    <source>
        <dbReference type="Proteomes" id="UP001165575"/>
    </source>
</evidence>
<dbReference type="RefSeq" id="WP_266137720.1">
    <property type="nucleotide sequence ID" value="NZ_JANIDX010000004.1"/>
</dbReference>
<dbReference type="EMBL" id="JANIDX010000004">
    <property type="protein sequence ID" value="MCX5619905.1"/>
    <property type="molecule type" value="Genomic_DNA"/>
</dbReference>
<comment type="caution">
    <text evidence="1">The sequence shown here is derived from an EMBL/GenBank/DDBJ whole genome shotgun (WGS) entry which is preliminary data.</text>
</comment>
<dbReference type="Proteomes" id="UP001165575">
    <property type="component" value="Unassembled WGS sequence"/>
</dbReference>
<protein>
    <submittedName>
        <fullName evidence="1">Uncharacterized protein</fullName>
    </submittedName>
</protein>